<proteinExistence type="predicted"/>
<name>A0A6A4GBM8_9AGAR</name>
<gene>
    <name evidence="2" type="ORF">BT96DRAFT_951884</name>
</gene>
<reference evidence="2" key="1">
    <citation type="journal article" date="2019" name="Environ. Microbiol.">
        <title>Fungal ecological strategies reflected in gene transcription - a case study of two litter decomposers.</title>
        <authorList>
            <person name="Barbi F."/>
            <person name="Kohler A."/>
            <person name="Barry K."/>
            <person name="Baskaran P."/>
            <person name="Daum C."/>
            <person name="Fauchery L."/>
            <person name="Ihrmark K."/>
            <person name="Kuo A."/>
            <person name="LaButti K."/>
            <person name="Lipzen A."/>
            <person name="Morin E."/>
            <person name="Grigoriev I.V."/>
            <person name="Henrissat B."/>
            <person name="Lindahl B."/>
            <person name="Martin F."/>
        </authorList>
    </citation>
    <scope>NUCLEOTIDE SEQUENCE</scope>
    <source>
        <strain evidence="2">JB14</strain>
    </source>
</reference>
<organism evidence="2 3">
    <name type="scientific">Gymnopus androsaceus JB14</name>
    <dbReference type="NCBI Taxonomy" id="1447944"/>
    <lineage>
        <taxon>Eukaryota</taxon>
        <taxon>Fungi</taxon>
        <taxon>Dikarya</taxon>
        <taxon>Basidiomycota</taxon>
        <taxon>Agaricomycotina</taxon>
        <taxon>Agaricomycetes</taxon>
        <taxon>Agaricomycetidae</taxon>
        <taxon>Agaricales</taxon>
        <taxon>Marasmiineae</taxon>
        <taxon>Omphalotaceae</taxon>
        <taxon>Gymnopus</taxon>
    </lineage>
</organism>
<dbReference type="EMBL" id="ML770977">
    <property type="protein sequence ID" value="KAE9382800.1"/>
    <property type="molecule type" value="Genomic_DNA"/>
</dbReference>
<evidence type="ECO:0000313" key="2">
    <source>
        <dbReference type="EMBL" id="KAE9382800.1"/>
    </source>
</evidence>
<dbReference type="Proteomes" id="UP000799118">
    <property type="component" value="Unassembled WGS sequence"/>
</dbReference>
<dbReference type="OrthoDB" id="3085991at2759"/>
<dbReference type="AlphaFoldDB" id="A0A6A4GBM8"/>
<evidence type="ECO:0000256" key="1">
    <source>
        <dbReference type="SAM" id="MobiDB-lite"/>
    </source>
</evidence>
<feature type="region of interest" description="Disordered" evidence="1">
    <location>
        <begin position="1"/>
        <end position="27"/>
    </location>
</feature>
<sequence length="181" mass="20505">MTSTIPLASPVEFPTEPSLGNNRIPAPLPQLRPKWLAKEPERSPDIPLATIPPIPQELSGPQKQTLIYGYTLDETTLTKLNLSSAEAAMDFVESANDLGLENYYNMFSRFVRDNLHLFYFAIKYPWNDEILEKLSQKMQLKPHWFGHEDLTDGRLGGWDIINPAPRAVYNHIIGIVDAEDS</sequence>
<protein>
    <submittedName>
        <fullName evidence="2">Uncharacterized protein</fullName>
    </submittedName>
</protein>
<keyword evidence="3" id="KW-1185">Reference proteome</keyword>
<evidence type="ECO:0000313" key="3">
    <source>
        <dbReference type="Proteomes" id="UP000799118"/>
    </source>
</evidence>
<accession>A0A6A4GBM8</accession>